<protein>
    <recommendedName>
        <fullName evidence="4">Type I restriction modification DNA specificity domain-containing protein</fullName>
    </recommendedName>
</protein>
<evidence type="ECO:0000313" key="6">
    <source>
        <dbReference type="Proteomes" id="UP001138768"/>
    </source>
</evidence>
<dbReference type="Pfam" id="PF01420">
    <property type="entry name" value="Methylase_S"/>
    <property type="match status" value="1"/>
</dbReference>
<gene>
    <name evidence="5" type="ORF">CKO42_22080</name>
</gene>
<feature type="domain" description="Type I restriction modification DNA specificity" evidence="4">
    <location>
        <begin position="65"/>
        <end position="178"/>
    </location>
</feature>
<dbReference type="PANTHER" id="PTHR30408:SF12">
    <property type="entry name" value="TYPE I RESTRICTION ENZYME MJAVIII SPECIFICITY SUBUNIT"/>
    <property type="match status" value="1"/>
</dbReference>
<dbReference type="InterPro" id="IPR000055">
    <property type="entry name" value="Restrct_endonuc_typeI_TRD"/>
</dbReference>
<dbReference type="EMBL" id="NRRY01000057">
    <property type="protein sequence ID" value="MBK1621060.1"/>
    <property type="molecule type" value="Genomic_DNA"/>
</dbReference>
<reference evidence="5 6" key="1">
    <citation type="journal article" date="2020" name="Microorganisms">
        <title>Osmotic Adaptation and Compatible Solute Biosynthesis of Phototrophic Bacteria as Revealed from Genome Analyses.</title>
        <authorList>
            <person name="Imhoff J.F."/>
            <person name="Rahn T."/>
            <person name="Kunzel S."/>
            <person name="Keller A."/>
            <person name="Neulinger S.C."/>
        </authorList>
    </citation>
    <scope>NUCLEOTIDE SEQUENCE [LARGE SCALE GENOMIC DNA]</scope>
    <source>
        <strain evidence="5 6">DSM 25653</strain>
    </source>
</reference>
<dbReference type="AlphaFoldDB" id="A0A9X1B5Z7"/>
<evidence type="ECO:0000313" key="5">
    <source>
        <dbReference type="EMBL" id="MBK1621060.1"/>
    </source>
</evidence>
<sequence length="405" mass="45441">MSTNIPLGDALVDAEVFTDGDWVESKDQDPQGDVRLTQLADVGDGVWINKSGRFLTLEKARDLRCTFLQEGDVLVARMPAPLGRSCIFPGDPMPCVTVVDVCVIRPDRRKVDNRYLMHGINSPLGRNGIARHVTGTTRQRVSRKNLAKVELPLPPLAEQKRIAAILDAADALRAKRRESLAELDRLLQSTFLDLFGDPVTNPMGWGLDRIASIVVRKPNNGVFRKNHEYSEFRDEGKPVVWVEELFYGNEIDTSRSRRLKATSDEVERYGLTFGDILFCRSSLKLDGIAYNNVFLGGSNEALFECHLIRISPNLSIIDPVFLNQQLRTVPMRAVLKSKSKTATMTTIDQKALSSVEVIIPPLDLQRRFATIVESIERQKTRLRAHLTELDTLFASLQSRAFNGEL</sequence>
<organism evidence="5 6">
    <name type="scientific">Lamprobacter modestohalophilus</name>
    <dbReference type="NCBI Taxonomy" id="1064514"/>
    <lineage>
        <taxon>Bacteria</taxon>
        <taxon>Pseudomonadati</taxon>
        <taxon>Pseudomonadota</taxon>
        <taxon>Gammaproteobacteria</taxon>
        <taxon>Chromatiales</taxon>
        <taxon>Chromatiaceae</taxon>
        <taxon>Lamprobacter</taxon>
    </lineage>
</organism>
<proteinExistence type="inferred from homology"/>
<dbReference type="GO" id="GO:0003677">
    <property type="term" value="F:DNA binding"/>
    <property type="evidence" value="ECO:0007669"/>
    <property type="project" value="UniProtKB-KW"/>
</dbReference>
<comment type="similarity">
    <text evidence="1">Belongs to the type-I restriction system S methylase family.</text>
</comment>
<dbReference type="RefSeq" id="WP_200249140.1">
    <property type="nucleotide sequence ID" value="NZ_NRRY01000057.1"/>
</dbReference>
<dbReference type="SUPFAM" id="SSF116734">
    <property type="entry name" value="DNA methylase specificity domain"/>
    <property type="match status" value="2"/>
</dbReference>
<keyword evidence="3" id="KW-0238">DNA-binding</keyword>
<dbReference type="CDD" id="cd17517">
    <property type="entry name" value="RMtype1_S_EcoKI_StySPI-TRD2-CR2_like"/>
    <property type="match status" value="1"/>
</dbReference>
<dbReference type="PANTHER" id="PTHR30408">
    <property type="entry name" value="TYPE-1 RESTRICTION ENZYME ECOKI SPECIFICITY PROTEIN"/>
    <property type="match status" value="1"/>
</dbReference>
<dbReference type="Proteomes" id="UP001138768">
    <property type="component" value="Unassembled WGS sequence"/>
</dbReference>
<evidence type="ECO:0000259" key="4">
    <source>
        <dbReference type="Pfam" id="PF01420"/>
    </source>
</evidence>
<dbReference type="InterPro" id="IPR044946">
    <property type="entry name" value="Restrct_endonuc_typeI_TRD_sf"/>
</dbReference>
<evidence type="ECO:0000256" key="1">
    <source>
        <dbReference type="ARBA" id="ARBA00010923"/>
    </source>
</evidence>
<dbReference type="GO" id="GO:0009307">
    <property type="term" value="P:DNA restriction-modification system"/>
    <property type="evidence" value="ECO:0007669"/>
    <property type="project" value="UniProtKB-KW"/>
</dbReference>
<evidence type="ECO:0000256" key="2">
    <source>
        <dbReference type="ARBA" id="ARBA00022747"/>
    </source>
</evidence>
<name>A0A9X1B5Z7_9GAMM</name>
<dbReference type="Gene3D" id="3.90.220.20">
    <property type="entry name" value="DNA methylase specificity domains"/>
    <property type="match status" value="2"/>
</dbReference>
<keyword evidence="6" id="KW-1185">Reference proteome</keyword>
<comment type="caution">
    <text evidence="5">The sequence shown here is derived from an EMBL/GenBank/DDBJ whole genome shotgun (WGS) entry which is preliminary data.</text>
</comment>
<dbReference type="InterPro" id="IPR052021">
    <property type="entry name" value="Type-I_RS_S_subunit"/>
</dbReference>
<keyword evidence="2" id="KW-0680">Restriction system</keyword>
<evidence type="ECO:0000256" key="3">
    <source>
        <dbReference type="ARBA" id="ARBA00023125"/>
    </source>
</evidence>
<accession>A0A9X1B5Z7</accession>